<sequence length="612" mass="64212">MAPAFDTQPVTAPRLRVGRWRAAGLLAVLIAYLAATAYVAHTDLGLQSLVLVAAVFGILAISLDLVAGMLGLYSLGQGGFFGIGAYATTILANDYGWNVFGLLALVLAATGLIGMAVGAMSLRVSGLYFAITTFIFTLVLTVLATDMVTVTGGLQGLLGPAFPDFPTSLEWLGTPLVWCIMLALLACLCLVWNIRHSPLYPILLSIRDAEPFAEAAGARTAAIKVGVFGVSAAMAGGAGWLFSFLGVVSPSQFDWSVSLNVLVMVLIGGINTSVGPVVGAMFVSMFPNVVNINPWLQEIVYGALSILAITLLPDGVVGIARRALARRAGEIAPVADAASAEALPAAPTVASAASPKDSEIIVECRSIEFGYGLGPKVLRNVDLAVRRGHIHGLIGPNGSGKSTLANVISGRLTPHAGEVLLKGTRVDGMPASSRSRLGLRRTFQAAQLVKELTPTQNVMVGLFDRVPRIVGRAPLWPMLASGRRDLAAMQRRASEALGLVGAGDWTSRQVADVPHGIEQLTQLASVCVAGPDIIVLDEPATGLSAKEVRHLAAILANLKTQGVTMIIIEHQTRFLFPLCDRVTVLNAGEVILTGSADEVRADPVVRQVYLGE</sequence>
<evidence type="ECO:0000313" key="14">
    <source>
        <dbReference type="Proteomes" id="UP000046373"/>
    </source>
</evidence>
<keyword evidence="5" id="KW-0547">Nucleotide-binding</keyword>
<accession>A0A090F3U3</accession>
<dbReference type="SUPFAM" id="SSF52540">
    <property type="entry name" value="P-loop containing nucleoside triphosphate hydrolases"/>
    <property type="match status" value="1"/>
</dbReference>
<name>A0A090F3U3_MESPL</name>
<evidence type="ECO:0000256" key="2">
    <source>
        <dbReference type="ARBA" id="ARBA00022448"/>
    </source>
</evidence>
<feature type="domain" description="ABC transporter" evidence="10">
    <location>
        <begin position="362"/>
        <end position="612"/>
    </location>
</feature>
<comment type="subcellular location">
    <subcellularLocation>
        <location evidence="1">Cell membrane</location>
        <topology evidence="1">Multi-pass membrane protein</topology>
    </subcellularLocation>
</comment>
<dbReference type="EMBL" id="CCNB01000012">
    <property type="protein sequence ID" value="CDX36201.1"/>
    <property type="molecule type" value="Genomic_DNA"/>
</dbReference>
<dbReference type="GO" id="GO:0016887">
    <property type="term" value="F:ATP hydrolysis activity"/>
    <property type="evidence" value="ECO:0007669"/>
    <property type="project" value="InterPro"/>
</dbReference>
<dbReference type="GeneID" id="31890627"/>
<keyword evidence="7 9" id="KW-1133">Transmembrane helix</keyword>
<evidence type="ECO:0000256" key="9">
    <source>
        <dbReference type="SAM" id="Phobius"/>
    </source>
</evidence>
<feature type="transmembrane region" description="Helical" evidence="9">
    <location>
        <begin position="299"/>
        <end position="320"/>
    </location>
</feature>
<evidence type="ECO:0000259" key="10">
    <source>
        <dbReference type="PROSITE" id="PS50893"/>
    </source>
</evidence>
<dbReference type="GO" id="GO:0005886">
    <property type="term" value="C:plasma membrane"/>
    <property type="evidence" value="ECO:0007669"/>
    <property type="project" value="UniProtKB-SubCell"/>
</dbReference>
<evidence type="ECO:0000313" key="13">
    <source>
        <dbReference type="Proteomes" id="UP000046122"/>
    </source>
</evidence>
<dbReference type="InterPro" id="IPR051120">
    <property type="entry name" value="ABC_AA/LPS_Transport"/>
</dbReference>
<keyword evidence="2" id="KW-0813">Transport</keyword>
<keyword evidence="6 11" id="KW-0067">ATP-binding</keyword>
<evidence type="ECO:0000256" key="1">
    <source>
        <dbReference type="ARBA" id="ARBA00004651"/>
    </source>
</evidence>
<dbReference type="Gene3D" id="3.40.50.300">
    <property type="entry name" value="P-loop containing nucleotide triphosphate hydrolases"/>
    <property type="match status" value="1"/>
</dbReference>
<evidence type="ECO:0000256" key="6">
    <source>
        <dbReference type="ARBA" id="ARBA00022840"/>
    </source>
</evidence>
<evidence type="ECO:0000256" key="7">
    <source>
        <dbReference type="ARBA" id="ARBA00022989"/>
    </source>
</evidence>
<dbReference type="InterPro" id="IPR003439">
    <property type="entry name" value="ABC_transporter-like_ATP-bd"/>
</dbReference>
<dbReference type="InterPro" id="IPR043428">
    <property type="entry name" value="LivM-like"/>
</dbReference>
<feature type="transmembrane region" description="Helical" evidence="9">
    <location>
        <begin position="225"/>
        <end position="249"/>
    </location>
</feature>
<feature type="transmembrane region" description="Helical" evidence="9">
    <location>
        <begin position="127"/>
        <end position="151"/>
    </location>
</feature>
<feature type="transmembrane region" description="Helical" evidence="9">
    <location>
        <begin position="171"/>
        <end position="194"/>
    </location>
</feature>
<evidence type="ECO:0000256" key="3">
    <source>
        <dbReference type="ARBA" id="ARBA00022475"/>
    </source>
</evidence>
<dbReference type="Pfam" id="PF00005">
    <property type="entry name" value="ABC_tran"/>
    <property type="match status" value="1"/>
</dbReference>
<dbReference type="GO" id="GO:0015658">
    <property type="term" value="F:branched-chain amino acid transmembrane transporter activity"/>
    <property type="evidence" value="ECO:0007669"/>
    <property type="project" value="InterPro"/>
</dbReference>
<organism evidence="11 14">
    <name type="scientific">Mesorhizobium plurifarium</name>
    <dbReference type="NCBI Taxonomy" id="69974"/>
    <lineage>
        <taxon>Bacteria</taxon>
        <taxon>Pseudomonadati</taxon>
        <taxon>Pseudomonadota</taxon>
        <taxon>Alphaproteobacteria</taxon>
        <taxon>Hyphomicrobiales</taxon>
        <taxon>Phyllobacteriaceae</taxon>
        <taxon>Mesorhizobium</taxon>
    </lineage>
</organism>
<dbReference type="InterPro" id="IPR027417">
    <property type="entry name" value="P-loop_NTPase"/>
</dbReference>
<dbReference type="PANTHER" id="PTHR45772">
    <property type="entry name" value="CONSERVED COMPONENT OF ABC TRANSPORTER FOR NATURAL AMINO ACIDS-RELATED"/>
    <property type="match status" value="1"/>
</dbReference>
<dbReference type="Pfam" id="PF02653">
    <property type="entry name" value="BPD_transp_2"/>
    <property type="match status" value="1"/>
</dbReference>
<keyword evidence="3" id="KW-1003">Cell membrane</keyword>
<dbReference type="AlphaFoldDB" id="A0A090F3U3"/>
<evidence type="ECO:0000256" key="5">
    <source>
        <dbReference type="ARBA" id="ARBA00022741"/>
    </source>
</evidence>
<gene>
    <name evidence="12" type="ORF">MPL3365_130346</name>
    <name evidence="11" type="ORF">MPLDJ20_20470</name>
</gene>
<protein>
    <submittedName>
        <fullName evidence="11">Putative ABC tranpsorter, permease protein (N-ter) and ATP-binding protein (C-ter) branched-chain amino acid transport protein</fullName>
    </submittedName>
</protein>
<evidence type="ECO:0000256" key="8">
    <source>
        <dbReference type="ARBA" id="ARBA00023136"/>
    </source>
</evidence>
<evidence type="ECO:0000313" key="11">
    <source>
        <dbReference type="EMBL" id="CDX36201.1"/>
    </source>
</evidence>
<evidence type="ECO:0000313" key="12">
    <source>
        <dbReference type="EMBL" id="CDX51218.1"/>
    </source>
</evidence>
<keyword evidence="8 9" id="KW-0472">Membrane</keyword>
<dbReference type="Pfam" id="PF12399">
    <property type="entry name" value="BCA_ABC_TP_C"/>
    <property type="match status" value="1"/>
</dbReference>
<dbReference type="Proteomes" id="UP000046373">
    <property type="component" value="Unassembled WGS sequence"/>
</dbReference>
<dbReference type="PANTHER" id="PTHR45772:SF9">
    <property type="entry name" value="CONSERVED COMPONENT OF ABC TRANSPORTER FOR NATURAL AMINO ACIDS"/>
    <property type="match status" value="1"/>
</dbReference>
<dbReference type="PROSITE" id="PS50893">
    <property type="entry name" value="ABC_TRANSPORTER_2"/>
    <property type="match status" value="1"/>
</dbReference>
<dbReference type="EMBL" id="CCNE01000005">
    <property type="protein sequence ID" value="CDX51218.1"/>
    <property type="molecule type" value="Genomic_DNA"/>
</dbReference>
<dbReference type="InterPro" id="IPR003593">
    <property type="entry name" value="AAA+_ATPase"/>
</dbReference>
<dbReference type="InterPro" id="IPR032823">
    <property type="entry name" value="BCA_ABC_TP_C"/>
</dbReference>
<feature type="transmembrane region" description="Helical" evidence="9">
    <location>
        <begin position="49"/>
        <end position="75"/>
    </location>
</feature>
<keyword evidence="4 9" id="KW-0812">Transmembrane</keyword>
<dbReference type="SMART" id="SM00382">
    <property type="entry name" value="AAA"/>
    <property type="match status" value="1"/>
</dbReference>
<proteinExistence type="predicted"/>
<dbReference type="CDD" id="cd06581">
    <property type="entry name" value="TM_PBP1_LivM_like"/>
    <property type="match status" value="1"/>
</dbReference>
<dbReference type="GO" id="GO:0005524">
    <property type="term" value="F:ATP binding"/>
    <property type="evidence" value="ECO:0007669"/>
    <property type="project" value="UniProtKB-KW"/>
</dbReference>
<feature type="transmembrane region" description="Helical" evidence="9">
    <location>
        <begin position="20"/>
        <end position="40"/>
    </location>
</feature>
<feature type="transmembrane region" description="Helical" evidence="9">
    <location>
        <begin position="95"/>
        <end position="120"/>
    </location>
</feature>
<reference evidence="13 14" key="1">
    <citation type="submission" date="2014-08" db="EMBL/GenBank/DDBJ databases">
        <authorList>
            <person name="Moulin Lionel"/>
        </authorList>
    </citation>
    <scope>NUCLEOTIDE SEQUENCE [LARGE SCALE GENOMIC DNA]</scope>
</reference>
<feature type="transmembrane region" description="Helical" evidence="9">
    <location>
        <begin position="261"/>
        <end position="287"/>
    </location>
</feature>
<dbReference type="InterPro" id="IPR001851">
    <property type="entry name" value="ABC_transp_permease"/>
</dbReference>
<evidence type="ECO:0000256" key="4">
    <source>
        <dbReference type="ARBA" id="ARBA00022692"/>
    </source>
</evidence>
<dbReference type="Proteomes" id="UP000046122">
    <property type="component" value="Unassembled WGS sequence"/>
</dbReference>